<dbReference type="GO" id="GO:0031436">
    <property type="term" value="C:BRCA1-BARD1 complex"/>
    <property type="evidence" value="ECO:0007669"/>
    <property type="project" value="TreeGrafter"/>
</dbReference>
<organism evidence="36 37">
    <name type="scientific">Tricholaema leucomelas</name>
    <name type="common">pied barbet</name>
    <dbReference type="NCBI Taxonomy" id="240729"/>
    <lineage>
        <taxon>Eukaryota</taxon>
        <taxon>Metazoa</taxon>
        <taxon>Chordata</taxon>
        <taxon>Craniata</taxon>
        <taxon>Vertebrata</taxon>
        <taxon>Euteleostomi</taxon>
        <taxon>Archelosauria</taxon>
        <taxon>Archosauria</taxon>
        <taxon>Dinosauria</taxon>
        <taxon>Saurischia</taxon>
        <taxon>Theropoda</taxon>
        <taxon>Coelurosauria</taxon>
        <taxon>Aves</taxon>
        <taxon>Neognathae</taxon>
        <taxon>Neoaves</taxon>
        <taxon>Telluraves</taxon>
        <taxon>Coraciimorphae</taxon>
        <taxon>Piciformes</taxon>
        <taxon>Lybiidae</taxon>
        <taxon>Tricholaema lacrymosa</taxon>
    </lineage>
</organism>
<evidence type="ECO:0000256" key="4">
    <source>
        <dbReference type="ARBA" id="ARBA00004496"/>
    </source>
</evidence>
<dbReference type="PIRSF" id="PIRSF001734">
    <property type="entry name" value="BRCA1"/>
    <property type="match status" value="1"/>
</dbReference>
<feature type="region of interest" description="Disordered" evidence="33">
    <location>
        <begin position="233"/>
        <end position="264"/>
    </location>
</feature>
<keyword evidence="29" id="KW-0539">Nucleus</keyword>
<keyword evidence="8" id="KW-1017">Isopeptide bond</keyword>
<evidence type="ECO:0000256" key="20">
    <source>
        <dbReference type="ARBA" id="ARBA00022990"/>
    </source>
</evidence>
<keyword evidence="19" id="KW-0832">Ubl conjugation</keyword>
<dbReference type="SMART" id="SM00292">
    <property type="entry name" value="BRCT"/>
    <property type="match status" value="2"/>
</dbReference>
<dbReference type="CDD" id="cd17721">
    <property type="entry name" value="BRCT_BRCA1_rpt2"/>
    <property type="match status" value="1"/>
</dbReference>
<keyword evidence="11" id="KW-0808">Transferase</keyword>
<dbReference type="Pfam" id="PF00533">
    <property type="entry name" value="BRCT"/>
    <property type="match status" value="2"/>
</dbReference>
<evidence type="ECO:0000256" key="5">
    <source>
        <dbReference type="ARBA" id="ARBA00012483"/>
    </source>
</evidence>
<evidence type="ECO:0000256" key="28">
    <source>
        <dbReference type="ARBA" id="ARBA00023204"/>
    </source>
</evidence>
<feature type="compositionally biased region" description="Basic and acidic residues" evidence="33">
    <location>
        <begin position="1147"/>
        <end position="1171"/>
    </location>
</feature>
<evidence type="ECO:0000256" key="15">
    <source>
        <dbReference type="ARBA" id="ARBA00022771"/>
    </source>
</evidence>
<dbReference type="GO" id="GO:0007095">
    <property type="term" value="P:mitotic G2 DNA damage checkpoint signaling"/>
    <property type="evidence" value="ECO:0007669"/>
    <property type="project" value="TreeGrafter"/>
</dbReference>
<evidence type="ECO:0000259" key="35">
    <source>
        <dbReference type="PROSITE" id="PS50172"/>
    </source>
</evidence>
<evidence type="ECO:0000256" key="31">
    <source>
        <dbReference type="ARBA" id="ARBA00031556"/>
    </source>
</evidence>
<evidence type="ECO:0000256" key="26">
    <source>
        <dbReference type="ARBA" id="ARBA00023163"/>
    </source>
</evidence>
<protein>
    <recommendedName>
        <fullName evidence="5">RING-type E3 ubiquitin transferase</fullName>
        <ecNumber evidence="5">2.3.2.27</ecNumber>
    </recommendedName>
    <alternativeName>
        <fullName evidence="31">RING-type E3 ubiquitin transferase BRCA1</fullName>
    </alternativeName>
</protein>
<proteinExistence type="predicted"/>
<evidence type="ECO:0000256" key="23">
    <source>
        <dbReference type="ARBA" id="ARBA00023125"/>
    </source>
</evidence>
<accession>A0A852IX98</accession>
<feature type="compositionally biased region" description="Basic and acidic residues" evidence="33">
    <location>
        <begin position="524"/>
        <end position="534"/>
    </location>
</feature>
<evidence type="ECO:0000256" key="3">
    <source>
        <dbReference type="ARBA" id="ARBA00004286"/>
    </source>
</evidence>
<evidence type="ECO:0000256" key="21">
    <source>
        <dbReference type="ARBA" id="ARBA00023015"/>
    </source>
</evidence>
<feature type="compositionally biased region" description="Basic and acidic residues" evidence="33">
    <location>
        <begin position="321"/>
        <end position="340"/>
    </location>
</feature>
<evidence type="ECO:0000256" key="29">
    <source>
        <dbReference type="ARBA" id="ARBA00023242"/>
    </source>
</evidence>
<keyword evidence="22" id="KW-0443">Lipid metabolism</keyword>
<keyword evidence="18" id="KW-0862">Zinc</keyword>
<evidence type="ECO:0000256" key="8">
    <source>
        <dbReference type="ARBA" id="ARBA00022499"/>
    </source>
</evidence>
<name>A0A852IX98_9PICI</name>
<evidence type="ECO:0000256" key="2">
    <source>
        <dbReference type="ARBA" id="ARBA00004123"/>
    </source>
</evidence>
<evidence type="ECO:0000256" key="16">
    <source>
        <dbReference type="ARBA" id="ARBA00022786"/>
    </source>
</evidence>
<dbReference type="PRINTS" id="PR00493">
    <property type="entry name" value="BRSTCANCERI"/>
</dbReference>
<keyword evidence="13" id="KW-0677">Repeat</keyword>
<keyword evidence="16" id="KW-0833">Ubl conjugation pathway</keyword>
<dbReference type="SUPFAM" id="SSF52113">
    <property type="entry name" value="BRCT domain"/>
    <property type="match status" value="2"/>
</dbReference>
<comment type="caution">
    <text evidence="36">The sequence shown here is derived from an EMBL/GenBank/DDBJ whole genome shotgun (WGS) entry which is preliminary data.</text>
</comment>
<evidence type="ECO:0000256" key="6">
    <source>
        <dbReference type="ARBA" id="ARBA00022454"/>
    </source>
</evidence>
<evidence type="ECO:0000256" key="19">
    <source>
        <dbReference type="ARBA" id="ARBA00022843"/>
    </source>
</evidence>
<dbReference type="PROSITE" id="PS50172">
    <property type="entry name" value="BRCT"/>
    <property type="match status" value="2"/>
</dbReference>
<sequence>MDFSAMAIGDVQNVLLAMQKNLECAICLDMVKEPVSTKCDHIFCRLCMFKLFSEKKKGVVECPLCKTEVTKRSLRENSRFKQLIEVLLETIHAFELDTGVKILSSHHLPKTSMEATAADLLCEEHSVIQSKGFRNRKKTTKGNGQDTCTLEANVDTQLADARVKQCPLRNKTQRCDSEKGIYIEFGKICCTSTLFELVYKAGLHISSQEQKSSAKEGKGCCLNAQSDKLSAKGGILPNVPGESDFSMEGFSKRSTESTTEYAKPVRVNLTGNQRSALKASAELLTEQCDGMGPDSASRSRDTSFLENTEEAHAEQTQCSSKRKEIDSKDSSESRLEESKDVNTVVQIVEAVEMHKPENDSFNGNELTLEKLLQPETLHCTALVEVSRKRLKRSVEKVNEWFSKSNEILTSNSSQDDSAGAAVSEEEDVCLSDKDSCVSEKTDPMEITVEEGNKGSRPMADSIKDKIFGKTYKRERKTNTPVIWRGVLPSTKQKDVGAAEKCLDDSSKDRPKRKRKTAHVLQPEDFIKQKDKEETDGSPQNVNCCFGGAEKKRCEESSAVNESHLSENREDNTLSALEEGGGSIRKKATAEVTGRQSDSELELKNCDQKSTKKNTAAKRCRSSTRAMCALQLVVDRNSPSPDPAEPQIDSYPSSEEARKVDSEQRQVRRSRRLQLLSGEMRKEMGKGAVLKRARTSGSDDEEPFGDRSNVLVHTSECKDLCEPQGVLSHKLLTDQKADKMQISLQNSPDTAEAGMSLFNSPALCQHSDCSSSAPDAGSPGGKIQGSPFLLQSPSMTVVQTSDPAEEVTESCVPQEREHDMQSVPEDFKTEKLPVAGKPWDLIKEAADSELDTQCLRGIFRHSKRLSFSLYPAPTKVSAAEGAAAEPLKVSCAAQVENKHSKHLNKENLQEETAKSLSRVHEEEELKTYESACVSPVTCFVGNTECMDTVENEAGVSQVANQETLTPVRVGAGRIEDKNRLQKGEPGDEKTVSAAVGIGGELRQNPVSTSKQSDQSNTAELAFRTGVNTVSETCLGSGSNQAQKAKVVDSKGPVLRSQSRSMISAAPEQRPAEFRGEVTEKKGSKREKRQVKGNEEEATQTGSTGMLKCLVPEAPEEPLKENGGFTGLSETAGDLLCSDDVSEENSFSETDRREESHVFVKRSDNALMKELHNRNAGSRPRSQGVQRSRRRVPKLPSSDEESSEDEDLPCFQTLIFGKAVSTPLQVNKQVASVEGCPLSPITSPHDGSHHDSNMQKVPEAAPSNECLSLSQESECSINLFSSQSNNSEESTDGAKELKKLSAQADRSKQVKNVSESKEESQGCNGRLKRSKTNFKDECQEDPNMGANLGTKQDFSSGYDSETSNVEDLCEPFSQGEILTTQQKNAMQNNLKKLQQEMAVLEAVLQQHGSQDPEFSPVHRELPHSSSKGTLGVEQRTPERKNADEQKSGTKLNSTSVLSNLPGDETRSASNSPSSVKPLHPGSAEAAESSAAAQGAKQSCAQEGESKSSVLIPLSVLHDATGKESAAVTNRKAMSFVASGLDQSERLMVQKFARKTWSTLSNHVTEGTTHVIMKTDNELVCERTLKYFLGIAGRKWVVSYQWVIQSFKEGRILDEENFEVRGDVINGRNHQGPKRARESLTEKIFKDFEICCCGPFTGMTTEHLEWMVELCGASVVKQLHLFTHTTGSAVVVVQPDAWTENMDYRAIQQKNNVAMVTREWVLDSVACYECQELDAYLMS</sequence>
<evidence type="ECO:0000256" key="32">
    <source>
        <dbReference type="PROSITE-ProRule" id="PRU00175"/>
    </source>
</evidence>
<dbReference type="InterPro" id="IPR013083">
    <property type="entry name" value="Znf_RING/FYVE/PHD"/>
</dbReference>
<dbReference type="GO" id="GO:0043009">
    <property type="term" value="P:chordate embryonic development"/>
    <property type="evidence" value="ECO:0007669"/>
    <property type="project" value="TreeGrafter"/>
</dbReference>
<feature type="region of interest" description="Disordered" evidence="33">
    <location>
        <begin position="1403"/>
        <end position="1501"/>
    </location>
</feature>
<dbReference type="InterPro" id="IPR001357">
    <property type="entry name" value="BRCT_dom"/>
</dbReference>
<evidence type="ECO:0000256" key="25">
    <source>
        <dbReference type="ARBA" id="ARBA00023160"/>
    </source>
</evidence>
<keyword evidence="28" id="KW-0234">DNA repair</keyword>
<keyword evidence="26" id="KW-0804">Transcription</keyword>
<evidence type="ECO:0000256" key="1">
    <source>
        <dbReference type="ARBA" id="ARBA00000900"/>
    </source>
</evidence>
<dbReference type="GO" id="GO:0005737">
    <property type="term" value="C:cytoplasm"/>
    <property type="evidence" value="ECO:0007669"/>
    <property type="project" value="UniProtKB-SubCell"/>
</dbReference>
<feature type="region of interest" description="Disordered" evidence="33">
    <location>
        <begin position="633"/>
        <end position="668"/>
    </location>
</feature>
<dbReference type="PANTHER" id="PTHR13763:SF0">
    <property type="entry name" value="BREAST CANCER TYPE 1 SUSCEPTIBILITY PROTEIN"/>
    <property type="match status" value="1"/>
</dbReference>
<feature type="compositionally biased region" description="Polar residues" evidence="33">
    <location>
        <begin position="1347"/>
        <end position="1361"/>
    </location>
</feature>
<dbReference type="Gene3D" id="3.30.40.10">
    <property type="entry name" value="Zinc/RING finger domain, C3HC4 (zinc finger)"/>
    <property type="match status" value="1"/>
</dbReference>
<evidence type="ECO:0000256" key="11">
    <source>
        <dbReference type="ARBA" id="ARBA00022679"/>
    </source>
</evidence>
<keyword evidence="9" id="KW-0444">Lipid biosynthesis</keyword>
<reference evidence="36" key="1">
    <citation type="submission" date="2020-02" db="EMBL/GenBank/DDBJ databases">
        <title>Bird 10,000 Genomes (B10K) Project - Family phase.</title>
        <authorList>
            <person name="Zhang G."/>
        </authorList>
    </citation>
    <scope>NUCLEOTIDE SEQUENCE</scope>
    <source>
        <strain evidence="36">B10K-DU-002-37</strain>
        <tissue evidence="36">Muscle</tissue>
    </source>
</reference>
<evidence type="ECO:0000256" key="27">
    <source>
        <dbReference type="ARBA" id="ARBA00023172"/>
    </source>
</evidence>
<feature type="compositionally biased region" description="Basic and acidic residues" evidence="33">
    <location>
        <begin position="654"/>
        <end position="665"/>
    </location>
</feature>
<dbReference type="GO" id="GO:0005694">
    <property type="term" value="C:chromosome"/>
    <property type="evidence" value="ECO:0007669"/>
    <property type="project" value="UniProtKB-SubCell"/>
</dbReference>
<feature type="domain" description="RING-type" evidence="34">
    <location>
        <begin position="24"/>
        <end position="66"/>
    </location>
</feature>
<comment type="subcellular location">
    <subcellularLocation>
        <location evidence="3">Chromosome</location>
    </subcellularLocation>
    <subcellularLocation>
        <location evidence="4">Cytoplasm</location>
    </subcellularLocation>
    <subcellularLocation>
        <location evidence="2">Nucleus</location>
    </subcellularLocation>
</comment>
<dbReference type="SUPFAM" id="SSF57850">
    <property type="entry name" value="RING/U-box"/>
    <property type="match status" value="1"/>
</dbReference>
<dbReference type="GO" id="GO:0003677">
    <property type="term" value="F:DNA binding"/>
    <property type="evidence" value="ECO:0007669"/>
    <property type="project" value="UniProtKB-KW"/>
</dbReference>
<keyword evidence="25" id="KW-0275">Fatty acid biosynthesis</keyword>
<dbReference type="GO" id="GO:0070531">
    <property type="term" value="C:BRCA1-A complex"/>
    <property type="evidence" value="ECO:0007669"/>
    <property type="project" value="TreeGrafter"/>
</dbReference>
<evidence type="ECO:0000256" key="24">
    <source>
        <dbReference type="ARBA" id="ARBA00023159"/>
    </source>
</evidence>
<dbReference type="GO" id="GO:0000724">
    <property type="term" value="P:double-strand break repair via homologous recombination"/>
    <property type="evidence" value="ECO:0007669"/>
    <property type="project" value="TreeGrafter"/>
</dbReference>
<keyword evidence="21" id="KW-0805">Transcription regulation</keyword>
<dbReference type="CDD" id="cd17735">
    <property type="entry name" value="BRCT_BRCA1_rpt1"/>
    <property type="match status" value="1"/>
</dbReference>
<evidence type="ECO:0000256" key="14">
    <source>
        <dbReference type="ARBA" id="ARBA00022763"/>
    </source>
</evidence>
<dbReference type="InterPro" id="IPR017907">
    <property type="entry name" value="Znf_RING_CS"/>
</dbReference>
<feature type="compositionally biased region" description="Acidic residues" evidence="33">
    <location>
        <begin position="1196"/>
        <end position="1205"/>
    </location>
</feature>
<dbReference type="GO" id="GO:0006633">
    <property type="term" value="P:fatty acid biosynthetic process"/>
    <property type="evidence" value="ECO:0007669"/>
    <property type="project" value="UniProtKB-KW"/>
</dbReference>
<feature type="compositionally biased region" description="Basic and acidic residues" evidence="33">
    <location>
        <begin position="494"/>
        <end position="508"/>
    </location>
</feature>
<keyword evidence="15 32" id="KW-0863">Zinc-finger</keyword>
<feature type="region of interest" description="Disordered" evidence="33">
    <location>
        <begin position="1279"/>
        <end position="1361"/>
    </location>
</feature>
<keyword evidence="7" id="KW-0963">Cytoplasm</keyword>
<feature type="region of interest" description="Disordered" evidence="33">
    <location>
        <begin position="1034"/>
        <end position="1205"/>
    </location>
</feature>
<comment type="catalytic activity">
    <reaction evidence="1">
        <text>S-ubiquitinyl-[E2 ubiquitin-conjugating enzyme]-L-cysteine + [acceptor protein]-L-lysine = [E2 ubiquitin-conjugating enzyme]-L-cysteine + N(6)-ubiquitinyl-[acceptor protein]-L-lysine.</text>
        <dbReference type="EC" id="2.3.2.27"/>
    </reaction>
</comment>
<dbReference type="EMBL" id="WAAF01008765">
    <property type="protein sequence ID" value="NXX43540.1"/>
    <property type="molecule type" value="Genomic_DNA"/>
</dbReference>
<evidence type="ECO:0000256" key="22">
    <source>
        <dbReference type="ARBA" id="ARBA00023098"/>
    </source>
</evidence>
<dbReference type="InterPro" id="IPR036420">
    <property type="entry name" value="BRCT_dom_sf"/>
</dbReference>
<dbReference type="InterPro" id="IPR025994">
    <property type="entry name" value="BRCA1_serine_dom"/>
</dbReference>
<feature type="compositionally biased region" description="Basic and acidic residues" evidence="33">
    <location>
        <begin position="1433"/>
        <end position="1445"/>
    </location>
</feature>
<dbReference type="FunFam" id="3.40.50.10190:FF:000025">
    <property type="entry name" value="Breast cancer type 1 susceptibility protein homolog"/>
    <property type="match status" value="1"/>
</dbReference>
<keyword evidence="12" id="KW-0479">Metal-binding</keyword>
<evidence type="ECO:0000256" key="13">
    <source>
        <dbReference type="ARBA" id="ARBA00022737"/>
    </source>
</evidence>
<feature type="compositionally biased region" description="Basic and acidic residues" evidence="33">
    <location>
        <begin position="297"/>
        <end position="313"/>
    </location>
</feature>
<dbReference type="InterPro" id="IPR001841">
    <property type="entry name" value="Znf_RING"/>
</dbReference>
<evidence type="ECO:0000256" key="10">
    <source>
        <dbReference type="ARBA" id="ARBA00022553"/>
    </source>
</evidence>
<feature type="region of interest" description="Disordered" evidence="33">
    <location>
        <begin position="287"/>
        <end position="340"/>
    </location>
</feature>
<feature type="compositionally biased region" description="Low complexity" evidence="33">
    <location>
        <begin position="1479"/>
        <end position="1498"/>
    </location>
</feature>
<keyword evidence="14" id="KW-0227">DNA damage</keyword>
<dbReference type="FunFam" id="3.40.50.10190:FF:000006">
    <property type="entry name" value="Breast cancer type 1 susceptibility protein homolog"/>
    <property type="match status" value="1"/>
</dbReference>
<feature type="region of interest" description="Disordered" evidence="33">
    <location>
        <begin position="556"/>
        <end position="598"/>
    </location>
</feature>
<evidence type="ECO:0000256" key="18">
    <source>
        <dbReference type="ARBA" id="ARBA00022833"/>
    </source>
</evidence>
<evidence type="ECO:0000256" key="30">
    <source>
        <dbReference type="ARBA" id="ARBA00023306"/>
    </source>
</evidence>
<dbReference type="GO" id="GO:0061630">
    <property type="term" value="F:ubiquitin protein ligase activity"/>
    <property type="evidence" value="ECO:0007669"/>
    <property type="project" value="UniProtKB-EC"/>
</dbReference>
<keyword evidence="6" id="KW-0158">Chromosome</keyword>
<keyword evidence="37" id="KW-1185">Reference proteome</keyword>
<dbReference type="OrthoDB" id="6105938at2759"/>
<dbReference type="InterPro" id="IPR018957">
    <property type="entry name" value="Znf_C3HC4_RING-type"/>
</dbReference>
<dbReference type="Pfam" id="PF12820">
    <property type="entry name" value="BRCT_assoc"/>
    <property type="match status" value="1"/>
</dbReference>
<feature type="compositionally biased region" description="Polar residues" evidence="33">
    <location>
        <begin position="1446"/>
        <end position="1456"/>
    </location>
</feature>
<feature type="domain" description="BRCT" evidence="35">
    <location>
        <begin position="1533"/>
        <end position="1617"/>
    </location>
</feature>
<dbReference type="PANTHER" id="PTHR13763">
    <property type="entry name" value="BREAST CANCER TYPE 1 SUSCEPTIBILITY PROTEIN BRCA1"/>
    <property type="match status" value="1"/>
</dbReference>
<keyword evidence="17" id="KW-0276">Fatty acid metabolism</keyword>
<gene>
    <name evidence="36" type="primary">Brca1</name>
    <name evidence="36" type="ORF">TRILEU_R01501</name>
</gene>
<dbReference type="InterPro" id="IPR031099">
    <property type="entry name" value="BRCA1-associated"/>
</dbReference>
<evidence type="ECO:0000259" key="34">
    <source>
        <dbReference type="PROSITE" id="PS50089"/>
    </source>
</evidence>
<evidence type="ECO:0000256" key="17">
    <source>
        <dbReference type="ARBA" id="ARBA00022832"/>
    </source>
</evidence>
<feature type="non-terminal residue" evidence="36">
    <location>
        <position position="1736"/>
    </location>
</feature>
<dbReference type="GO" id="GO:0045944">
    <property type="term" value="P:positive regulation of transcription by RNA polymerase II"/>
    <property type="evidence" value="ECO:0007669"/>
    <property type="project" value="TreeGrafter"/>
</dbReference>
<keyword evidence="24" id="KW-0010">Activator</keyword>
<dbReference type="Proteomes" id="UP000627253">
    <property type="component" value="Unassembled WGS sequence"/>
</dbReference>
<keyword evidence="20" id="KW-0007">Acetylation</keyword>
<keyword evidence="23" id="KW-0238">DNA-binding</keyword>
<evidence type="ECO:0000256" key="7">
    <source>
        <dbReference type="ARBA" id="ARBA00022490"/>
    </source>
</evidence>
<feature type="region of interest" description="Disordered" evidence="33">
    <location>
        <begin position="494"/>
        <end position="541"/>
    </location>
</feature>
<keyword evidence="27" id="KW-0233">DNA recombination</keyword>
<dbReference type="CDD" id="cd16498">
    <property type="entry name" value="RING-HC_BRCA1"/>
    <property type="match status" value="1"/>
</dbReference>
<dbReference type="Pfam" id="PF00097">
    <property type="entry name" value="zf-C3HC4"/>
    <property type="match status" value="1"/>
</dbReference>
<dbReference type="FunFam" id="3.30.40.10:FF:000213">
    <property type="entry name" value="Breast cancer type 1 susceptibility protein homolog"/>
    <property type="match status" value="1"/>
</dbReference>
<keyword evidence="30" id="KW-0131">Cell cycle</keyword>
<feature type="domain" description="BRCT" evidence="35">
    <location>
        <begin position="1637"/>
        <end position="1735"/>
    </location>
</feature>
<dbReference type="Gene3D" id="3.40.50.10190">
    <property type="entry name" value="BRCT domain"/>
    <property type="match status" value="2"/>
</dbReference>
<dbReference type="InterPro" id="IPR011364">
    <property type="entry name" value="BRCA1"/>
</dbReference>
<feature type="region of interest" description="Disordered" evidence="33">
    <location>
        <begin position="1235"/>
        <end position="1266"/>
    </location>
</feature>
<feature type="non-terminal residue" evidence="36">
    <location>
        <position position="1"/>
    </location>
</feature>
<keyword evidence="10" id="KW-0597">Phosphoprotein</keyword>
<dbReference type="PROSITE" id="PS50089">
    <property type="entry name" value="ZF_RING_2"/>
    <property type="match status" value="1"/>
</dbReference>
<evidence type="ECO:0000256" key="33">
    <source>
        <dbReference type="SAM" id="MobiDB-lite"/>
    </source>
</evidence>
<dbReference type="GO" id="GO:0008270">
    <property type="term" value="F:zinc ion binding"/>
    <property type="evidence" value="ECO:0007669"/>
    <property type="project" value="UniProtKB-KW"/>
</dbReference>
<evidence type="ECO:0000256" key="12">
    <source>
        <dbReference type="ARBA" id="ARBA00022723"/>
    </source>
</evidence>
<feature type="compositionally biased region" description="Basic and acidic residues" evidence="33">
    <location>
        <begin position="1068"/>
        <end position="1080"/>
    </location>
</feature>
<dbReference type="SMART" id="SM00184">
    <property type="entry name" value="RING"/>
    <property type="match status" value="1"/>
</dbReference>
<dbReference type="GO" id="GO:0070013">
    <property type="term" value="C:intracellular organelle lumen"/>
    <property type="evidence" value="ECO:0007669"/>
    <property type="project" value="UniProtKB-ARBA"/>
</dbReference>
<evidence type="ECO:0000256" key="9">
    <source>
        <dbReference type="ARBA" id="ARBA00022516"/>
    </source>
</evidence>
<feature type="region of interest" description="Disordered" evidence="33">
    <location>
        <begin position="686"/>
        <end position="706"/>
    </location>
</feature>
<evidence type="ECO:0000313" key="36">
    <source>
        <dbReference type="EMBL" id="NXX43540.1"/>
    </source>
</evidence>
<dbReference type="PROSITE" id="PS00518">
    <property type="entry name" value="ZF_RING_1"/>
    <property type="match status" value="1"/>
</dbReference>
<dbReference type="EC" id="2.3.2.27" evidence="5"/>
<feature type="compositionally biased region" description="Low complexity" evidence="33">
    <location>
        <begin position="1175"/>
        <end position="1184"/>
    </location>
</feature>
<evidence type="ECO:0000313" key="37">
    <source>
        <dbReference type="Proteomes" id="UP000627253"/>
    </source>
</evidence>